<evidence type="ECO:0000313" key="3">
    <source>
        <dbReference type="EMBL" id="RDW21409.1"/>
    </source>
</evidence>
<name>A0A3D8Q1Y0_9BACI</name>
<feature type="region of interest" description="Disordered" evidence="2">
    <location>
        <begin position="43"/>
        <end position="80"/>
    </location>
</feature>
<proteinExistence type="predicted"/>
<dbReference type="EMBL" id="PIOC01000003">
    <property type="protein sequence ID" value="RDW21409.1"/>
    <property type="molecule type" value="Genomic_DNA"/>
</dbReference>
<keyword evidence="1" id="KW-0175">Coiled coil</keyword>
<keyword evidence="4" id="KW-1185">Reference proteome</keyword>
<sequence>MQKSVDSIEDEKETFIVQIDQLENEKTALQKEVDELEKTASIAATTTTTQSEAAKVSSNSTSSSSAPDTSQSTGECDIKGSVNGIYHVPGSRYYNQTKNVVQWFCSTGETEGAGYRAPK</sequence>
<protein>
    <submittedName>
        <fullName evidence="3">Uncharacterized protein</fullName>
    </submittedName>
</protein>
<gene>
    <name evidence="3" type="ORF">CWR48_03120</name>
</gene>
<dbReference type="RefSeq" id="WP_115771580.1">
    <property type="nucleotide sequence ID" value="NZ_PIOC01000003.1"/>
</dbReference>
<accession>A0A3D8Q1Y0</accession>
<dbReference type="OrthoDB" id="4376109at2"/>
<feature type="coiled-coil region" evidence="1">
    <location>
        <begin position="5"/>
        <end position="39"/>
    </location>
</feature>
<dbReference type="Proteomes" id="UP000257143">
    <property type="component" value="Unassembled WGS sequence"/>
</dbReference>
<comment type="caution">
    <text evidence="3">The sequence shown here is derived from an EMBL/GenBank/DDBJ whole genome shotgun (WGS) entry which is preliminary data.</text>
</comment>
<organism evidence="3 4">
    <name type="scientific">Oceanobacillus arenosus</name>
    <dbReference type="NCBI Taxonomy" id="1229153"/>
    <lineage>
        <taxon>Bacteria</taxon>
        <taxon>Bacillati</taxon>
        <taxon>Bacillota</taxon>
        <taxon>Bacilli</taxon>
        <taxon>Bacillales</taxon>
        <taxon>Bacillaceae</taxon>
        <taxon>Oceanobacillus</taxon>
    </lineage>
</organism>
<dbReference type="AlphaFoldDB" id="A0A3D8Q1Y0"/>
<feature type="compositionally biased region" description="Low complexity" evidence="2">
    <location>
        <begin position="43"/>
        <end position="73"/>
    </location>
</feature>
<evidence type="ECO:0000256" key="2">
    <source>
        <dbReference type="SAM" id="MobiDB-lite"/>
    </source>
</evidence>
<evidence type="ECO:0000256" key="1">
    <source>
        <dbReference type="SAM" id="Coils"/>
    </source>
</evidence>
<reference evidence="4" key="1">
    <citation type="submission" date="2017-11" db="EMBL/GenBank/DDBJ databases">
        <authorList>
            <person name="Zhu W."/>
        </authorList>
    </citation>
    <scope>NUCLEOTIDE SEQUENCE [LARGE SCALE GENOMIC DNA]</scope>
    <source>
        <strain evidence="4">CAU 1183</strain>
    </source>
</reference>
<evidence type="ECO:0000313" key="4">
    <source>
        <dbReference type="Proteomes" id="UP000257143"/>
    </source>
</evidence>